<organism evidence="1">
    <name type="scientific">marine sediment metagenome</name>
    <dbReference type="NCBI Taxonomy" id="412755"/>
    <lineage>
        <taxon>unclassified sequences</taxon>
        <taxon>metagenomes</taxon>
        <taxon>ecological metagenomes</taxon>
    </lineage>
</organism>
<accession>A0A0F9TNF2</accession>
<sequence>MQTHEDRDARRDWLRSLAAKAEQMCVAGESKITAGKEGEPVLGEWKTNGIDVRHLPPDEHGILRISIGGGETPVPLNYCVFRGDHSACVDLLRKALAALERGHGD</sequence>
<proteinExistence type="predicted"/>
<dbReference type="AlphaFoldDB" id="A0A0F9TNF2"/>
<evidence type="ECO:0000313" key="1">
    <source>
        <dbReference type="EMBL" id="KKN80794.1"/>
    </source>
</evidence>
<dbReference type="EMBL" id="LAZR01000225">
    <property type="protein sequence ID" value="KKN80794.1"/>
    <property type="molecule type" value="Genomic_DNA"/>
</dbReference>
<reference evidence="1" key="1">
    <citation type="journal article" date="2015" name="Nature">
        <title>Complex archaea that bridge the gap between prokaryotes and eukaryotes.</title>
        <authorList>
            <person name="Spang A."/>
            <person name="Saw J.H."/>
            <person name="Jorgensen S.L."/>
            <person name="Zaremba-Niedzwiedzka K."/>
            <person name="Martijn J."/>
            <person name="Lind A.E."/>
            <person name="van Eijk R."/>
            <person name="Schleper C."/>
            <person name="Guy L."/>
            <person name="Ettema T.J."/>
        </authorList>
    </citation>
    <scope>NUCLEOTIDE SEQUENCE</scope>
</reference>
<protein>
    <submittedName>
        <fullName evidence="1">Uncharacterized protein</fullName>
    </submittedName>
</protein>
<name>A0A0F9TNF2_9ZZZZ</name>
<gene>
    <name evidence="1" type="ORF">LCGC14_0326000</name>
</gene>
<comment type="caution">
    <text evidence="1">The sequence shown here is derived from an EMBL/GenBank/DDBJ whole genome shotgun (WGS) entry which is preliminary data.</text>
</comment>